<name>A0A8J2JL75_9HEXA</name>
<evidence type="ECO:0000313" key="2">
    <source>
        <dbReference type="Proteomes" id="UP000708208"/>
    </source>
</evidence>
<protein>
    <submittedName>
        <fullName evidence="1">Uncharacterized protein</fullName>
    </submittedName>
</protein>
<organism evidence="1 2">
    <name type="scientific">Allacma fusca</name>
    <dbReference type="NCBI Taxonomy" id="39272"/>
    <lineage>
        <taxon>Eukaryota</taxon>
        <taxon>Metazoa</taxon>
        <taxon>Ecdysozoa</taxon>
        <taxon>Arthropoda</taxon>
        <taxon>Hexapoda</taxon>
        <taxon>Collembola</taxon>
        <taxon>Symphypleona</taxon>
        <taxon>Sminthuridae</taxon>
        <taxon>Allacma</taxon>
    </lineage>
</organism>
<dbReference type="Proteomes" id="UP000708208">
    <property type="component" value="Unassembled WGS sequence"/>
</dbReference>
<comment type="caution">
    <text evidence="1">The sequence shown here is derived from an EMBL/GenBank/DDBJ whole genome shotgun (WGS) entry which is preliminary data.</text>
</comment>
<gene>
    <name evidence="1" type="ORF">AFUS01_LOCUS11658</name>
</gene>
<accession>A0A8J2JL75</accession>
<dbReference type="AlphaFoldDB" id="A0A8J2JL75"/>
<evidence type="ECO:0000313" key="1">
    <source>
        <dbReference type="EMBL" id="CAG7722527.1"/>
    </source>
</evidence>
<proteinExistence type="predicted"/>
<reference evidence="1" key="1">
    <citation type="submission" date="2021-06" db="EMBL/GenBank/DDBJ databases">
        <authorList>
            <person name="Hodson N. C."/>
            <person name="Mongue J. A."/>
            <person name="Jaron S. K."/>
        </authorList>
    </citation>
    <scope>NUCLEOTIDE SEQUENCE</scope>
</reference>
<sequence length="97" mass="11022">MKINYIDFESVYPLSPSINHGNRSEGSPKRKVNFSRLKKFSNLPGILHNLCGIKWSCLGLTVVRQGKRELIRLHLLIKVGPRNINLETTLNGLQNII</sequence>
<dbReference type="EMBL" id="CAJVCH010090183">
    <property type="protein sequence ID" value="CAG7722527.1"/>
    <property type="molecule type" value="Genomic_DNA"/>
</dbReference>
<keyword evidence="2" id="KW-1185">Reference proteome</keyword>